<organism evidence="2 3">
    <name type="scientific">Phytophthora oleae</name>
    <dbReference type="NCBI Taxonomy" id="2107226"/>
    <lineage>
        <taxon>Eukaryota</taxon>
        <taxon>Sar</taxon>
        <taxon>Stramenopiles</taxon>
        <taxon>Oomycota</taxon>
        <taxon>Peronosporomycetes</taxon>
        <taxon>Peronosporales</taxon>
        <taxon>Peronosporaceae</taxon>
        <taxon>Phytophthora</taxon>
    </lineage>
</organism>
<keyword evidence="3" id="KW-1185">Reference proteome</keyword>
<accession>A0ABD3FVR6</accession>
<comment type="caution">
    <text evidence="2">The sequence shown here is derived from an EMBL/GenBank/DDBJ whole genome shotgun (WGS) entry which is preliminary data.</text>
</comment>
<name>A0ABD3FVR6_9STRA</name>
<sequence length="59" mass="6298">MDSGGTGRGARIAPTDTTGLPGRSTPRGLTELPFCETLEEVTQNVFHPARVDKWIDAGN</sequence>
<dbReference type="EMBL" id="JBIMZQ010000009">
    <property type="protein sequence ID" value="KAL3669079.1"/>
    <property type="molecule type" value="Genomic_DNA"/>
</dbReference>
<protein>
    <submittedName>
        <fullName evidence="2">Uncharacterized protein</fullName>
    </submittedName>
</protein>
<evidence type="ECO:0000256" key="1">
    <source>
        <dbReference type="SAM" id="MobiDB-lite"/>
    </source>
</evidence>
<dbReference type="Proteomes" id="UP001632037">
    <property type="component" value="Unassembled WGS sequence"/>
</dbReference>
<gene>
    <name evidence="2" type="ORF">V7S43_005463</name>
</gene>
<evidence type="ECO:0000313" key="2">
    <source>
        <dbReference type="EMBL" id="KAL3669079.1"/>
    </source>
</evidence>
<feature type="region of interest" description="Disordered" evidence="1">
    <location>
        <begin position="1"/>
        <end position="29"/>
    </location>
</feature>
<proteinExistence type="predicted"/>
<reference evidence="2 3" key="1">
    <citation type="submission" date="2024-09" db="EMBL/GenBank/DDBJ databases">
        <title>Genome sequencing and assembly of Phytophthora oleae, isolate VK10A, causative agent of rot of olive drupes.</title>
        <authorList>
            <person name="Conti Taguali S."/>
            <person name="Riolo M."/>
            <person name="La Spada F."/>
            <person name="Cacciola S.O."/>
            <person name="Dionisio G."/>
        </authorList>
    </citation>
    <scope>NUCLEOTIDE SEQUENCE [LARGE SCALE GENOMIC DNA]</scope>
    <source>
        <strain evidence="2 3">VK10A</strain>
    </source>
</reference>
<evidence type="ECO:0000313" key="3">
    <source>
        <dbReference type="Proteomes" id="UP001632037"/>
    </source>
</evidence>
<dbReference type="AlphaFoldDB" id="A0ABD3FVR6"/>